<evidence type="ECO:0000256" key="3">
    <source>
        <dbReference type="ARBA" id="ARBA00022676"/>
    </source>
</evidence>
<feature type="transmembrane region" description="Helical" evidence="9">
    <location>
        <begin position="283"/>
        <end position="301"/>
    </location>
</feature>
<dbReference type="Pfam" id="PF13231">
    <property type="entry name" value="PMT_2"/>
    <property type="match status" value="1"/>
</dbReference>
<feature type="transmembrane region" description="Helical" evidence="9">
    <location>
        <begin position="479"/>
        <end position="500"/>
    </location>
</feature>
<feature type="transmembrane region" description="Helical" evidence="9">
    <location>
        <begin position="512"/>
        <end position="530"/>
    </location>
</feature>
<dbReference type="GO" id="GO:0016763">
    <property type="term" value="F:pentosyltransferase activity"/>
    <property type="evidence" value="ECO:0007669"/>
    <property type="project" value="TreeGrafter"/>
</dbReference>
<feature type="domain" description="Putative mannosyltransferase YkcA/B-like C-terminal" evidence="11">
    <location>
        <begin position="591"/>
        <end position="678"/>
    </location>
</feature>
<dbReference type="Pfam" id="PF24878">
    <property type="entry name" value="YkcB_C"/>
    <property type="match status" value="1"/>
</dbReference>
<keyword evidence="4 12" id="KW-0808">Transferase</keyword>
<evidence type="ECO:0000256" key="2">
    <source>
        <dbReference type="ARBA" id="ARBA00022475"/>
    </source>
</evidence>
<evidence type="ECO:0000256" key="4">
    <source>
        <dbReference type="ARBA" id="ARBA00022679"/>
    </source>
</evidence>
<dbReference type="PANTHER" id="PTHR33908:SF3">
    <property type="entry name" value="UNDECAPRENYL PHOSPHATE-ALPHA-4-AMINO-4-DEOXY-L-ARABINOSE ARABINOSYL TRANSFERASE"/>
    <property type="match status" value="1"/>
</dbReference>
<dbReference type="InterPro" id="IPR038731">
    <property type="entry name" value="RgtA/B/C-like"/>
</dbReference>
<dbReference type="GO" id="GO:0005886">
    <property type="term" value="C:plasma membrane"/>
    <property type="evidence" value="ECO:0007669"/>
    <property type="project" value="UniProtKB-SubCell"/>
</dbReference>
<evidence type="ECO:0000256" key="7">
    <source>
        <dbReference type="ARBA" id="ARBA00023136"/>
    </source>
</evidence>
<evidence type="ECO:0000313" key="12">
    <source>
        <dbReference type="EMBL" id="NYI04920.1"/>
    </source>
</evidence>
<feature type="transmembrane region" description="Helical" evidence="9">
    <location>
        <begin position="370"/>
        <end position="387"/>
    </location>
</feature>
<feature type="transmembrane region" description="Helical" evidence="9">
    <location>
        <begin position="187"/>
        <end position="207"/>
    </location>
</feature>
<dbReference type="AlphaFoldDB" id="A0A852ZUF7"/>
<dbReference type="InterPro" id="IPR056785">
    <property type="entry name" value="YkcA/B-like_C"/>
</dbReference>
<keyword evidence="13" id="KW-1185">Reference proteome</keyword>
<feature type="transmembrane region" description="Helical" evidence="9">
    <location>
        <begin position="214"/>
        <end position="232"/>
    </location>
</feature>
<dbReference type="GO" id="GO:0009103">
    <property type="term" value="P:lipopolysaccharide biosynthetic process"/>
    <property type="evidence" value="ECO:0007669"/>
    <property type="project" value="UniProtKB-ARBA"/>
</dbReference>
<evidence type="ECO:0000259" key="11">
    <source>
        <dbReference type="Pfam" id="PF24878"/>
    </source>
</evidence>
<accession>A0A852ZUF7</accession>
<proteinExistence type="predicted"/>
<feature type="transmembrane region" description="Helical" evidence="9">
    <location>
        <begin position="424"/>
        <end position="446"/>
    </location>
</feature>
<evidence type="ECO:0000256" key="8">
    <source>
        <dbReference type="SAM" id="MobiDB-lite"/>
    </source>
</evidence>
<feature type="domain" description="Glycosyltransferase RgtA/B/C/D-like" evidence="10">
    <location>
        <begin position="139"/>
        <end position="297"/>
    </location>
</feature>
<keyword evidence="3" id="KW-0328">Glycosyltransferase</keyword>
<keyword evidence="7 9" id="KW-0472">Membrane</keyword>
<feature type="compositionally biased region" description="Low complexity" evidence="8">
    <location>
        <begin position="14"/>
        <end position="26"/>
    </location>
</feature>
<dbReference type="RefSeq" id="WP_179813749.1">
    <property type="nucleotide sequence ID" value="NZ_JACBZD010000001.1"/>
</dbReference>
<protein>
    <submittedName>
        <fullName evidence="12">4-amino-4-deoxy-L-arabinose transferase-like glycosyltransferase</fullName>
    </submittedName>
</protein>
<gene>
    <name evidence="12" type="ORF">FHU37_001863</name>
</gene>
<evidence type="ECO:0000313" key="13">
    <source>
        <dbReference type="Proteomes" id="UP000567795"/>
    </source>
</evidence>
<keyword evidence="6 9" id="KW-1133">Transmembrane helix</keyword>
<keyword evidence="5 9" id="KW-0812">Transmembrane</keyword>
<dbReference type="PANTHER" id="PTHR33908">
    <property type="entry name" value="MANNOSYLTRANSFERASE YKCB-RELATED"/>
    <property type="match status" value="1"/>
</dbReference>
<dbReference type="InterPro" id="IPR050297">
    <property type="entry name" value="LipidA_mod_glycosyltrf_83"/>
</dbReference>
<reference evidence="12 13" key="1">
    <citation type="submission" date="2020-07" db="EMBL/GenBank/DDBJ databases">
        <title>Sequencing the genomes of 1000 actinobacteria strains.</title>
        <authorList>
            <person name="Klenk H.-P."/>
        </authorList>
    </citation>
    <scope>NUCLEOTIDE SEQUENCE [LARGE SCALE GENOMIC DNA]</scope>
    <source>
        <strain evidence="12 13">DSM 42178</strain>
    </source>
</reference>
<comment type="caution">
    <text evidence="12">The sequence shown here is derived from an EMBL/GenBank/DDBJ whole genome shotgun (WGS) entry which is preliminary data.</text>
</comment>
<feature type="region of interest" description="Disordered" evidence="8">
    <location>
        <begin position="1"/>
        <end position="58"/>
    </location>
</feature>
<evidence type="ECO:0000256" key="1">
    <source>
        <dbReference type="ARBA" id="ARBA00004651"/>
    </source>
</evidence>
<keyword evidence="2" id="KW-1003">Cell membrane</keyword>
<evidence type="ECO:0000256" key="5">
    <source>
        <dbReference type="ARBA" id="ARBA00022692"/>
    </source>
</evidence>
<comment type="subcellular location">
    <subcellularLocation>
        <location evidence="1">Cell membrane</location>
        <topology evidence="1">Multi-pass membrane protein</topology>
    </subcellularLocation>
</comment>
<feature type="transmembrane region" description="Helical" evidence="9">
    <location>
        <begin position="238"/>
        <end position="271"/>
    </location>
</feature>
<organism evidence="12 13">
    <name type="scientific">Allostreptomyces psammosilenae</name>
    <dbReference type="NCBI Taxonomy" id="1892865"/>
    <lineage>
        <taxon>Bacteria</taxon>
        <taxon>Bacillati</taxon>
        <taxon>Actinomycetota</taxon>
        <taxon>Actinomycetes</taxon>
        <taxon>Kitasatosporales</taxon>
        <taxon>Streptomycetaceae</taxon>
        <taxon>Allostreptomyces</taxon>
    </lineage>
</organism>
<evidence type="ECO:0000259" key="10">
    <source>
        <dbReference type="Pfam" id="PF13231"/>
    </source>
</evidence>
<dbReference type="EMBL" id="JACBZD010000001">
    <property type="protein sequence ID" value="NYI04920.1"/>
    <property type="molecule type" value="Genomic_DNA"/>
</dbReference>
<feature type="transmembrane region" description="Helical" evidence="9">
    <location>
        <begin position="81"/>
        <end position="99"/>
    </location>
</feature>
<sequence length="703" mass="71394">MTSLTPTAGPPPAADGAEQPVTAAASPAPPADPVGSPAGEADGPRPGGPRPGGGATRPRLRALALRAPARLWRGRPEDPRWVRPAVLALVTATAVLYLWGLGASGWANSFYSAAVQAGTESWTAFFFGSSDAAGSITVDKTPASLWVMELSARLFGLSSWSLLVPQALEGAATVAVLYAAVRRRLGPGAGLLAGAALALTPVAALMFRFNNPDALLVLLLTCAAYAVLRAVEAGRTGWLVLAGALIGVAFLTKMLQAFVVLPAFALAYLVAGPPRLGRRIGQLLLAGLAVVASAGWWVAVVELTPAQYRPYIGGSRGNSVLELALGYNGLGRLNGTESGAATAGWSGASALWGGETGPTRLFGVQLGGQIAWLLPAALVALAVGVWLTRRAPRTDPLRAALLVWGGWLLTTAVLFSYMAGIFHAYYTVALAPAVAALVGCGTALLWRRRHHPVAAGVLGGTALLTVVWSAVLLGRVPDWQPWLGVVVPAVGVPAALLLVAGGRLPAPVGRGAAVAALLAVLAGPAGYTLVTVAEPHTGSMPTAGPAVVAAAPAGGWPGAAGGGAPGGGAGGPAARDFGWLVTGSEPNTQVTELLSADSDAYTWVAATVGSNSASGYQLATGEPVMAVGGFNGTDPSPTLEQFQRLVLAGEIHYFIAGGWSMPMGSGESASQQITDWVVGNYTAHTVQGTTLYDLTRPAADTTH</sequence>
<dbReference type="GO" id="GO:0010041">
    <property type="term" value="P:response to iron(III) ion"/>
    <property type="evidence" value="ECO:0007669"/>
    <property type="project" value="TreeGrafter"/>
</dbReference>
<evidence type="ECO:0000256" key="9">
    <source>
        <dbReference type="SAM" id="Phobius"/>
    </source>
</evidence>
<evidence type="ECO:0000256" key="6">
    <source>
        <dbReference type="ARBA" id="ARBA00022989"/>
    </source>
</evidence>
<feature type="transmembrane region" description="Helical" evidence="9">
    <location>
        <begin position="453"/>
        <end position="473"/>
    </location>
</feature>
<dbReference type="Proteomes" id="UP000567795">
    <property type="component" value="Unassembled WGS sequence"/>
</dbReference>
<name>A0A852ZUF7_9ACTN</name>
<feature type="transmembrane region" description="Helical" evidence="9">
    <location>
        <begin position="399"/>
        <end position="418"/>
    </location>
</feature>